<feature type="transmembrane region" description="Helical" evidence="3">
    <location>
        <begin position="134"/>
        <end position="155"/>
    </location>
</feature>
<dbReference type="EMBL" id="JBIGHZ010000001">
    <property type="protein sequence ID" value="MFG6447250.1"/>
    <property type="molecule type" value="Genomic_DNA"/>
</dbReference>
<evidence type="ECO:0000256" key="3">
    <source>
        <dbReference type="SAM" id="Phobius"/>
    </source>
</evidence>
<accession>A0ABW7FSL8</accession>
<dbReference type="InterPro" id="IPR050469">
    <property type="entry name" value="Diguanylate_Cyclase"/>
</dbReference>
<feature type="domain" description="GGDEF" evidence="4">
    <location>
        <begin position="197"/>
        <end position="328"/>
    </location>
</feature>
<name>A0ABW7FSL8_9BURK</name>
<comment type="catalytic activity">
    <reaction evidence="2">
        <text>2 GTP = 3',3'-c-di-GMP + 2 diphosphate</text>
        <dbReference type="Rhea" id="RHEA:24898"/>
        <dbReference type="ChEBI" id="CHEBI:33019"/>
        <dbReference type="ChEBI" id="CHEBI:37565"/>
        <dbReference type="ChEBI" id="CHEBI:58805"/>
        <dbReference type="EC" id="2.7.7.65"/>
    </reaction>
</comment>
<dbReference type="PROSITE" id="PS50887">
    <property type="entry name" value="GGDEF"/>
    <property type="match status" value="1"/>
</dbReference>
<dbReference type="InterPro" id="IPR043128">
    <property type="entry name" value="Rev_trsase/Diguanyl_cyclase"/>
</dbReference>
<keyword evidence="3" id="KW-1133">Transmembrane helix</keyword>
<keyword evidence="6" id="KW-1185">Reference proteome</keyword>
<comment type="caution">
    <text evidence="5">The sequence shown here is derived from an EMBL/GenBank/DDBJ whole genome shotgun (WGS) entry which is preliminary data.</text>
</comment>
<protein>
    <recommendedName>
        <fullName evidence="1">diguanylate cyclase</fullName>
        <ecNumber evidence="1">2.7.7.65</ecNumber>
    </recommendedName>
</protein>
<evidence type="ECO:0000259" key="4">
    <source>
        <dbReference type="PROSITE" id="PS50887"/>
    </source>
</evidence>
<dbReference type="RefSeq" id="WP_394458621.1">
    <property type="nucleotide sequence ID" value="NZ_JBIGHZ010000001.1"/>
</dbReference>
<dbReference type="EC" id="2.7.7.65" evidence="1"/>
<keyword evidence="3" id="KW-0472">Membrane</keyword>
<dbReference type="Gene3D" id="3.30.70.270">
    <property type="match status" value="1"/>
</dbReference>
<dbReference type="CDD" id="cd01949">
    <property type="entry name" value="GGDEF"/>
    <property type="match status" value="1"/>
</dbReference>
<evidence type="ECO:0000313" key="5">
    <source>
        <dbReference type="EMBL" id="MFG6447250.1"/>
    </source>
</evidence>
<dbReference type="InterPro" id="IPR000160">
    <property type="entry name" value="GGDEF_dom"/>
</dbReference>
<dbReference type="GO" id="GO:0052621">
    <property type="term" value="F:diguanylate cyclase activity"/>
    <property type="evidence" value="ECO:0007669"/>
    <property type="project" value="UniProtKB-EC"/>
</dbReference>
<dbReference type="PANTHER" id="PTHR45138">
    <property type="entry name" value="REGULATORY COMPONENTS OF SENSORY TRANSDUCTION SYSTEM"/>
    <property type="match status" value="1"/>
</dbReference>
<dbReference type="NCBIfam" id="TIGR00254">
    <property type="entry name" value="GGDEF"/>
    <property type="match status" value="1"/>
</dbReference>
<dbReference type="Proteomes" id="UP001606099">
    <property type="component" value="Unassembled WGS sequence"/>
</dbReference>
<keyword evidence="5" id="KW-0808">Transferase</keyword>
<feature type="transmembrane region" description="Helical" evidence="3">
    <location>
        <begin position="67"/>
        <end position="86"/>
    </location>
</feature>
<organism evidence="5 6">
    <name type="scientific">Roseateles rivi</name>
    <dbReference type="NCBI Taxonomy" id="3299028"/>
    <lineage>
        <taxon>Bacteria</taxon>
        <taxon>Pseudomonadati</taxon>
        <taxon>Pseudomonadota</taxon>
        <taxon>Betaproteobacteria</taxon>
        <taxon>Burkholderiales</taxon>
        <taxon>Sphaerotilaceae</taxon>
        <taxon>Roseateles</taxon>
    </lineage>
</organism>
<feature type="transmembrane region" description="Helical" evidence="3">
    <location>
        <begin position="41"/>
        <end position="61"/>
    </location>
</feature>
<keyword evidence="5" id="KW-0548">Nucleotidyltransferase</keyword>
<proteinExistence type="predicted"/>
<dbReference type="InterPro" id="IPR029787">
    <property type="entry name" value="Nucleotide_cyclase"/>
</dbReference>
<dbReference type="Pfam" id="PF00990">
    <property type="entry name" value="GGDEF"/>
    <property type="match status" value="1"/>
</dbReference>
<evidence type="ECO:0000256" key="2">
    <source>
        <dbReference type="ARBA" id="ARBA00034247"/>
    </source>
</evidence>
<evidence type="ECO:0000313" key="6">
    <source>
        <dbReference type="Proteomes" id="UP001606099"/>
    </source>
</evidence>
<gene>
    <name evidence="5" type="ORF">ACG0Z6_03225</name>
</gene>
<dbReference type="SMART" id="SM00267">
    <property type="entry name" value="GGDEF"/>
    <property type="match status" value="1"/>
</dbReference>
<reference evidence="5 6" key="1">
    <citation type="submission" date="2024-08" db="EMBL/GenBank/DDBJ databases">
        <authorList>
            <person name="Lu H."/>
        </authorList>
    </citation>
    <scope>NUCLEOTIDE SEQUENCE [LARGE SCALE GENOMIC DNA]</scope>
    <source>
        <strain evidence="5 6">BYS180W</strain>
    </source>
</reference>
<dbReference type="PANTHER" id="PTHR45138:SF9">
    <property type="entry name" value="DIGUANYLATE CYCLASE DGCM-RELATED"/>
    <property type="match status" value="1"/>
</dbReference>
<evidence type="ECO:0000256" key="1">
    <source>
        <dbReference type="ARBA" id="ARBA00012528"/>
    </source>
</evidence>
<dbReference type="SUPFAM" id="SSF55073">
    <property type="entry name" value="Nucleotide cyclase"/>
    <property type="match status" value="1"/>
</dbReference>
<sequence>MVPTWPHLHLPMAGNAALLLAQMLYLQGTRQHLGMAQHDRAMLCACALTLLGLLLFTYVWPHYRARVALMSFCMALIYARHAWLLLRQGGAGLGMRFTGCCQALMCSIMMLRCVSSPWTLNDSSAQLMPTPMQVIYVGSFSLMVLLINMGQLVMVSERLRDEYRRLATQDSLTGSLTRHAWLELFHHELARLQRHPQPLCAMLIDIDWFKNVNDQYGHLVGDQVLRRVCQTLHAALRPSDGLGRYGGEEFVVLLPAVDAQGALRCAQRLCAAVAELPSNQGLPGCTVSIGVSAWRPGESCPEPMLARADAALYLAKAQGRNRACLDEALQDSANVAAAGSTVLAV</sequence>
<feature type="transmembrane region" description="Helical" evidence="3">
    <location>
        <begin position="12"/>
        <end position="29"/>
    </location>
</feature>
<keyword evidence="3" id="KW-0812">Transmembrane</keyword>